<feature type="non-terminal residue" evidence="1">
    <location>
        <position position="1"/>
    </location>
</feature>
<protein>
    <submittedName>
        <fullName evidence="1">Uncharacterized protein</fullName>
    </submittedName>
</protein>
<dbReference type="Proteomes" id="UP000265520">
    <property type="component" value="Unassembled WGS sequence"/>
</dbReference>
<dbReference type="EMBL" id="LXQA010165728">
    <property type="protein sequence ID" value="MCI28438.1"/>
    <property type="molecule type" value="Genomic_DNA"/>
</dbReference>
<sequence length="72" mass="7524">KDMLISVADFIESGMECMLTQFSLRKAEGGVKFELSVPEFCIGCPHMTSTLSPLVEGGAEDTGIGAVTVAVA</sequence>
<name>A0A392QVW0_9FABA</name>
<comment type="caution">
    <text evidence="1">The sequence shown here is derived from an EMBL/GenBank/DDBJ whole genome shotgun (WGS) entry which is preliminary data.</text>
</comment>
<evidence type="ECO:0000313" key="1">
    <source>
        <dbReference type="EMBL" id="MCI28438.1"/>
    </source>
</evidence>
<dbReference type="AlphaFoldDB" id="A0A392QVW0"/>
<keyword evidence="2" id="KW-1185">Reference proteome</keyword>
<accession>A0A392QVW0</accession>
<evidence type="ECO:0000313" key="2">
    <source>
        <dbReference type="Proteomes" id="UP000265520"/>
    </source>
</evidence>
<reference evidence="1 2" key="1">
    <citation type="journal article" date="2018" name="Front. Plant Sci.">
        <title>Red Clover (Trifolium pratense) and Zigzag Clover (T. medium) - A Picture of Genomic Similarities and Differences.</title>
        <authorList>
            <person name="Dluhosova J."/>
            <person name="Istvanek J."/>
            <person name="Nedelnik J."/>
            <person name="Repkova J."/>
        </authorList>
    </citation>
    <scope>NUCLEOTIDE SEQUENCE [LARGE SCALE GENOMIC DNA]</scope>
    <source>
        <strain evidence="2">cv. 10/8</strain>
        <tissue evidence="1">Leaf</tissue>
    </source>
</reference>
<organism evidence="1 2">
    <name type="scientific">Trifolium medium</name>
    <dbReference type="NCBI Taxonomy" id="97028"/>
    <lineage>
        <taxon>Eukaryota</taxon>
        <taxon>Viridiplantae</taxon>
        <taxon>Streptophyta</taxon>
        <taxon>Embryophyta</taxon>
        <taxon>Tracheophyta</taxon>
        <taxon>Spermatophyta</taxon>
        <taxon>Magnoliopsida</taxon>
        <taxon>eudicotyledons</taxon>
        <taxon>Gunneridae</taxon>
        <taxon>Pentapetalae</taxon>
        <taxon>rosids</taxon>
        <taxon>fabids</taxon>
        <taxon>Fabales</taxon>
        <taxon>Fabaceae</taxon>
        <taxon>Papilionoideae</taxon>
        <taxon>50 kb inversion clade</taxon>
        <taxon>NPAAA clade</taxon>
        <taxon>Hologalegina</taxon>
        <taxon>IRL clade</taxon>
        <taxon>Trifolieae</taxon>
        <taxon>Trifolium</taxon>
    </lineage>
</organism>
<proteinExistence type="predicted"/>